<dbReference type="Pfam" id="PF03171">
    <property type="entry name" value="2OG-FeII_Oxy"/>
    <property type="match status" value="1"/>
</dbReference>
<evidence type="ECO:0000256" key="2">
    <source>
        <dbReference type="ARBA" id="ARBA00022896"/>
    </source>
</evidence>
<feature type="region of interest" description="Disordered" evidence="4">
    <location>
        <begin position="54"/>
        <end position="117"/>
    </location>
</feature>
<dbReference type="InterPro" id="IPR050295">
    <property type="entry name" value="Plant_2OG-oxidoreductases"/>
</dbReference>
<evidence type="ECO:0000256" key="3">
    <source>
        <dbReference type="ARBA" id="ARBA00023004"/>
    </source>
</evidence>
<dbReference type="SUPFAM" id="SSF51197">
    <property type="entry name" value="Clavaminate synthase-like"/>
    <property type="match status" value="2"/>
</dbReference>
<keyword evidence="2" id="KW-0847">Vitamin C</keyword>
<name>A0AA88AFF5_FICCA</name>
<keyword evidence="1" id="KW-0479">Metal-binding</keyword>
<dbReference type="Proteomes" id="UP001187192">
    <property type="component" value="Unassembled WGS sequence"/>
</dbReference>
<evidence type="ECO:0000259" key="5">
    <source>
        <dbReference type="Pfam" id="PF03171"/>
    </source>
</evidence>
<keyword evidence="3" id="KW-0408">Iron</keyword>
<dbReference type="AlphaFoldDB" id="A0AA88AFF5"/>
<dbReference type="InterPro" id="IPR044861">
    <property type="entry name" value="IPNS-like_FE2OG_OXY"/>
</dbReference>
<keyword evidence="7" id="KW-1185">Reference proteome</keyword>
<accession>A0AA88AFF5</accession>
<dbReference type="GO" id="GO:0046872">
    <property type="term" value="F:metal ion binding"/>
    <property type="evidence" value="ECO:0007669"/>
    <property type="project" value="UniProtKB-KW"/>
</dbReference>
<feature type="domain" description="Isopenicillin N synthase-like Fe(2+) 2OG dioxygenase" evidence="5">
    <location>
        <begin position="206"/>
        <end position="242"/>
    </location>
</feature>
<dbReference type="InterPro" id="IPR027443">
    <property type="entry name" value="IPNS-like_sf"/>
</dbReference>
<feature type="compositionally biased region" description="Low complexity" evidence="4">
    <location>
        <begin position="61"/>
        <end position="74"/>
    </location>
</feature>
<sequence>MGDSLEKFHTLALPKYFQKDEGIEGVRRVKIGVKGLSDSGTTSIPRFFIHPPETLADLKKPSPSSTSTRSIPIIDLSEMNSPSPSKAHRTDQRSGRDVGVLPADQPRRSGVGPKRHRFVRESFPRPAVRREVQVLQARRRTRRHVRQQQRPLPRRRGLLARLAPSVARPGAAGGGGDPGGVSGGGDRLGLTRDGGGGESDGVAVGRPDLTVGITPHTDPGVLTVLMQNQVPGLQVKHGDVWVGGCGAGARWLDCQRG</sequence>
<evidence type="ECO:0000313" key="6">
    <source>
        <dbReference type="EMBL" id="GMN39441.1"/>
    </source>
</evidence>
<feature type="compositionally biased region" description="Gly residues" evidence="4">
    <location>
        <begin position="171"/>
        <end position="199"/>
    </location>
</feature>
<gene>
    <name evidence="6" type="ORF">TIFTF001_008680</name>
</gene>
<dbReference type="GO" id="GO:0031418">
    <property type="term" value="F:L-ascorbic acid binding"/>
    <property type="evidence" value="ECO:0007669"/>
    <property type="project" value="UniProtKB-KW"/>
</dbReference>
<protein>
    <recommendedName>
        <fullName evidence="5">Isopenicillin N synthase-like Fe(2+) 2OG dioxygenase domain-containing protein</fullName>
    </recommendedName>
</protein>
<dbReference type="PANTHER" id="PTHR47991">
    <property type="entry name" value="OXOGLUTARATE/IRON-DEPENDENT DIOXYGENASE"/>
    <property type="match status" value="1"/>
</dbReference>
<proteinExistence type="predicted"/>
<dbReference type="EMBL" id="BTGU01000009">
    <property type="protein sequence ID" value="GMN39441.1"/>
    <property type="molecule type" value="Genomic_DNA"/>
</dbReference>
<comment type="caution">
    <text evidence="6">The sequence shown here is derived from an EMBL/GenBank/DDBJ whole genome shotgun (WGS) entry which is preliminary data.</text>
</comment>
<evidence type="ECO:0000256" key="4">
    <source>
        <dbReference type="SAM" id="MobiDB-lite"/>
    </source>
</evidence>
<organism evidence="6 7">
    <name type="scientific">Ficus carica</name>
    <name type="common">Common fig</name>
    <dbReference type="NCBI Taxonomy" id="3494"/>
    <lineage>
        <taxon>Eukaryota</taxon>
        <taxon>Viridiplantae</taxon>
        <taxon>Streptophyta</taxon>
        <taxon>Embryophyta</taxon>
        <taxon>Tracheophyta</taxon>
        <taxon>Spermatophyta</taxon>
        <taxon>Magnoliopsida</taxon>
        <taxon>eudicotyledons</taxon>
        <taxon>Gunneridae</taxon>
        <taxon>Pentapetalae</taxon>
        <taxon>rosids</taxon>
        <taxon>fabids</taxon>
        <taxon>Rosales</taxon>
        <taxon>Moraceae</taxon>
        <taxon>Ficeae</taxon>
        <taxon>Ficus</taxon>
    </lineage>
</organism>
<dbReference type="Gene3D" id="2.60.120.330">
    <property type="entry name" value="B-lactam Antibiotic, Isopenicillin N Synthase, Chain"/>
    <property type="match status" value="2"/>
</dbReference>
<feature type="region of interest" description="Disordered" evidence="4">
    <location>
        <begin position="166"/>
        <end position="207"/>
    </location>
</feature>
<evidence type="ECO:0000313" key="7">
    <source>
        <dbReference type="Proteomes" id="UP001187192"/>
    </source>
</evidence>
<reference evidence="6" key="1">
    <citation type="submission" date="2023-07" db="EMBL/GenBank/DDBJ databases">
        <title>draft genome sequence of fig (Ficus carica).</title>
        <authorList>
            <person name="Takahashi T."/>
            <person name="Nishimura K."/>
        </authorList>
    </citation>
    <scope>NUCLEOTIDE SEQUENCE</scope>
</reference>
<evidence type="ECO:0000256" key="1">
    <source>
        <dbReference type="ARBA" id="ARBA00022723"/>
    </source>
</evidence>